<dbReference type="InterPro" id="IPR036937">
    <property type="entry name" value="Adhesion_dom_fimbrial_sf"/>
</dbReference>
<gene>
    <name evidence="1" type="ORF">I3679_014595</name>
</gene>
<reference evidence="1" key="1">
    <citation type="submission" date="2021-05" db="EMBL/GenBank/DDBJ databases">
        <title>First report of NDM-5 and VEB-6 producing Proteus mirabilis isolated from blood of a sepsis patient in Kolkata, India.</title>
        <authorList>
            <person name="Halder G."/>
            <person name="Chaudhuri B."/>
            <person name="Dutta S."/>
        </authorList>
    </citation>
    <scope>NUCLEOTIDE SEQUENCE [LARGE SCALE GENOMIC DNA]</scope>
    <source>
        <strain evidence="1">7049</strain>
    </source>
</reference>
<name>A0ABD5LWJ3_PROMI</name>
<dbReference type="SUPFAM" id="SSF49401">
    <property type="entry name" value="Bacterial adhesins"/>
    <property type="match status" value="1"/>
</dbReference>
<protein>
    <recommendedName>
        <fullName evidence="2">Fimbrial protein</fullName>
    </recommendedName>
</protein>
<organism evidence="1">
    <name type="scientific">Proteus mirabilis</name>
    <dbReference type="NCBI Taxonomy" id="584"/>
    <lineage>
        <taxon>Bacteria</taxon>
        <taxon>Pseudomonadati</taxon>
        <taxon>Pseudomonadota</taxon>
        <taxon>Gammaproteobacteria</taxon>
        <taxon>Enterobacterales</taxon>
        <taxon>Morganellaceae</taxon>
        <taxon>Proteus</taxon>
    </lineage>
</organism>
<comment type="caution">
    <text evidence="1">The sequence shown here is derived from an EMBL/GenBank/DDBJ whole genome shotgun (WGS) entry which is preliminary data.</text>
</comment>
<dbReference type="InterPro" id="IPR008966">
    <property type="entry name" value="Adhesion_dom_sf"/>
</dbReference>
<dbReference type="Gene3D" id="2.60.40.1090">
    <property type="entry name" value="Fimbrial-type adhesion domain"/>
    <property type="match status" value="1"/>
</dbReference>
<sequence length="62" mass="6937">MTNITGLGIRILYQNKPLKLGQAINFTYPDFPVLEAVPVRDFSTLLVGGDFSTTATLRMEYQ</sequence>
<proteinExistence type="predicted"/>
<evidence type="ECO:0000313" key="1">
    <source>
        <dbReference type="EMBL" id="MEY2344764.1"/>
    </source>
</evidence>
<dbReference type="EMBL" id="JADQCH020000002">
    <property type="protein sequence ID" value="MEY2344764.1"/>
    <property type="molecule type" value="Genomic_DNA"/>
</dbReference>
<evidence type="ECO:0008006" key="2">
    <source>
        <dbReference type="Google" id="ProtNLM"/>
    </source>
</evidence>
<accession>A0ABD5LWJ3</accession>
<dbReference type="AlphaFoldDB" id="A0ABD5LWJ3"/>